<dbReference type="Gene3D" id="3.55.40.20">
    <property type="entry name" value="Iron/manganese superoxide dismutase, C-terminal domain"/>
    <property type="match status" value="1"/>
</dbReference>
<keyword evidence="2 5" id="KW-0479">Metal-binding</keyword>
<dbReference type="GO" id="GO:0004784">
    <property type="term" value="F:superoxide dismutase activity"/>
    <property type="evidence" value="ECO:0007669"/>
    <property type="project" value="UniProtKB-EC"/>
</dbReference>
<name>A0A921NU82_9GAMM</name>
<proteinExistence type="inferred from homology"/>
<dbReference type="Pfam" id="PF00081">
    <property type="entry name" value="Sod_Fe_N"/>
    <property type="match status" value="1"/>
</dbReference>
<sequence length="191" mass="21040">MAIALPELPYARTALEPHLSAATLEAHLAHHRACVEAVNRLLEGTGLEELPLEDVVRRARGRLFEQAAQAWNHGFYWSCLSPRGGGEPVGELAALRIRRGGGFGHSREEFNRLALGLAGSGWAWLVQRPDGSLGLTAGPGAATPLTGADVPLLACDLWEHAWWLDRHDDRARYLEAFWQVVDWKAANARLR</sequence>
<dbReference type="EC" id="1.15.1.1" evidence="6"/>
<dbReference type="Pfam" id="PF02777">
    <property type="entry name" value="Sod_Fe_C"/>
    <property type="match status" value="1"/>
</dbReference>
<dbReference type="PANTHER" id="PTHR42769">
    <property type="entry name" value="SUPEROXIDE DISMUTASE"/>
    <property type="match status" value="1"/>
</dbReference>
<feature type="binding site" evidence="5">
    <location>
        <position position="73"/>
    </location>
    <ligand>
        <name>Mn(2+)</name>
        <dbReference type="ChEBI" id="CHEBI:29035"/>
    </ligand>
</feature>
<dbReference type="PIRSF" id="PIRSF000349">
    <property type="entry name" value="SODismutase"/>
    <property type="match status" value="1"/>
</dbReference>
<evidence type="ECO:0000256" key="1">
    <source>
        <dbReference type="ARBA" id="ARBA00008714"/>
    </source>
</evidence>
<dbReference type="GO" id="GO:0046872">
    <property type="term" value="F:metal ion binding"/>
    <property type="evidence" value="ECO:0007669"/>
    <property type="project" value="UniProtKB-KW"/>
</dbReference>
<comment type="function">
    <text evidence="6">Destroys radicals which are normally produced within the cells and which are toxic to biological systems.</text>
</comment>
<feature type="binding site" evidence="5">
    <location>
        <position position="27"/>
    </location>
    <ligand>
        <name>Mn(2+)</name>
        <dbReference type="ChEBI" id="CHEBI:29035"/>
    </ligand>
</feature>
<comment type="caution">
    <text evidence="9">The sequence shown here is derived from an EMBL/GenBank/DDBJ whole genome shotgun (WGS) entry which is preliminary data.</text>
</comment>
<feature type="binding site" evidence="5">
    <location>
        <position position="160"/>
    </location>
    <ligand>
        <name>Mn(2+)</name>
        <dbReference type="ChEBI" id="CHEBI:29035"/>
    </ligand>
</feature>
<dbReference type="Proteomes" id="UP000717981">
    <property type="component" value="Unassembled WGS sequence"/>
</dbReference>
<comment type="similarity">
    <text evidence="1 6">Belongs to the iron/manganese superoxide dismutase family.</text>
</comment>
<evidence type="ECO:0000256" key="3">
    <source>
        <dbReference type="ARBA" id="ARBA00023002"/>
    </source>
</evidence>
<keyword evidence="3 6" id="KW-0560">Oxidoreductase</keyword>
<keyword evidence="10" id="KW-1185">Reference proteome</keyword>
<dbReference type="Gene3D" id="1.10.287.990">
    <property type="entry name" value="Fe,Mn superoxide dismutase (SOD) domain"/>
    <property type="match status" value="1"/>
</dbReference>
<accession>A0A921NU82</accession>
<feature type="binding site" evidence="5">
    <location>
        <position position="156"/>
    </location>
    <ligand>
        <name>Mn(2+)</name>
        <dbReference type="ChEBI" id="CHEBI:29035"/>
    </ligand>
</feature>
<dbReference type="SUPFAM" id="SSF54719">
    <property type="entry name" value="Fe,Mn superoxide dismutase (SOD), C-terminal domain"/>
    <property type="match status" value="1"/>
</dbReference>
<dbReference type="PRINTS" id="PR01703">
    <property type="entry name" value="MNSODISMTASE"/>
</dbReference>
<evidence type="ECO:0000259" key="7">
    <source>
        <dbReference type="Pfam" id="PF00081"/>
    </source>
</evidence>
<evidence type="ECO:0000256" key="4">
    <source>
        <dbReference type="ARBA" id="ARBA00049204"/>
    </source>
</evidence>
<evidence type="ECO:0000313" key="10">
    <source>
        <dbReference type="Proteomes" id="UP000717981"/>
    </source>
</evidence>
<dbReference type="InterPro" id="IPR019832">
    <property type="entry name" value="Mn/Fe_SOD_C"/>
</dbReference>
<comment type="catalytic activity">
    <reaction evidence="4 6">
        <text>2 superoxide + 2 H(+) = H2O2 + O2</text>
        <dbReference type="Rhea" id="RHEA:20696"/>
        <dbReference type="ChEBI" id="CHEBI:15378"/>
        <dbReference type="ChEBI" id="CHEBI:15379"/>
        <dbReference type="ChEBI" id="CHEBI:16240"/>
        <dbReference type="ChEBI" id="CHEBI:18421"/>
        <dbReference type="EC" id="1.15.1.1"/>
    </reaction>
</comment>
<organism evidence="9 10">
    <name type="scientific">Pseudoxanthomonas taiwanensis</name>
    <dbReference type="NCBI Taxonomy" id="176598"/>
    <lineage>
        <taxon>Bacteria</taxon>
        <taxon>Pseudomonadati</taxon>
        <taxon>Pseudomonadota</taxon>
        <taxon>Gammaproteobacteria</taxon>
        <taxon>Lysobacterales</taxon>
        <taxon>Lysobacteraceae</taxon>
        <taxon>Pseudoxanthomonas</taxon>
    </lineage>
</organism>
<dbReference type="InterPro" id="IPR001189">
    <property type="entry name" value="Mn/Fe_SOD"/>
</dbReference>
<dbReference type="RefSeq" id="WP_162124063.1">
    <property type="nucleotide sequence ID" value="NZ_PDWK01000020.1"/>
</dbReference>
<dbReference type="PANTHER" id="PTHR42769:SF3">
    <property type="entry name" value="SUPEROXIDE DISMUTASE [FE] 2, CHLOROPLASTIC"/>
    <property type="match status" value="1"/>
</dbReference>
<feature type="domain" description="Manganese/iron superoxide dismutase C-terminal" evidence="8">
    <location>
        <begin position="101"/>
        <end position="189"/>
    </location>
</feature>
<dbReference type="SUPFAM" id="SSF46609">
    <property type="entry name" value="Fe,Mn superoxide dismutase (SOD), N-terminal domain"/>
    <property type="match status" value="1"/>
</dbReference>
<dbReference type="EMBL" id="PDWK01000020">
    <property type="protein sequence ID" value="KAF1689485.1"/>
    <property type="molecule type" value="Genomic_DNA"/>
</dbReference>
<evidence type="ECO:0000256" key="6">
    <source>
        <dbReference type="RuleBase" id="RU000414"/>
    </source>
</evidence>
<gene>
    <name evidence="9" type="ORF">CR938_05655</name>
</gene>
<evidence type="ECO:0000256" key="5">
    <source>
        <dbReference type="PIRSR" id="PIRSR000349-1"/>
    </source>
</evidence>
<dbReference type="InterPro" id="IPR036314">
    <property type="entry name" value="SOD_C_sf"/>
</dbReference>
<evidence type="ECO:0000256" key="2">
    <source>
        <dbReference type="ARBA" id="ARBA00022723"/>
    </source>
</evidence>
<reference evidence="9" key="1">
    <citation type="submission" date="2017-10" db="EMBL/GenBank/DDBJ databases">
        <title>Whole genome sequencing of members of genus Pseudoxanthomonas.</title>
        <authorList>
            <person name="Kumar S."/>
            <person name="Bansal K."/>
            <person name="Kaur A."/>
            <person name="Patil P."/>
            <person name="Sharma S."/>
            <person name="Patil P.B."/>
        </authorList>
    </citation>
    <scope>NUCLEOTIDE SEQUENCE</scope>
    <source>
        <strain evidence="9">DSM 22914</strain>
    </source>
</reference>
<protein>
    <recommendedName>
        <fullName evidence="6">Superoxide dismutase</fullName>
        <ecNumber evidence="6">1.15.1.1</ecNumber>
    </recommendedName>
</protein>
<dbReference type="InterPro" id="IPR019831">
    <property type="entry name" value="Mn/Fe_SOD_N"/>
</dbReference>
<dbReference type="AlphaFoldDB" id="A0A921NU82"/>
<evidence type="ECO:0000313" key="9">
    <source>
        <dbReference type="EMBL" id="KAF1689485.1"/>
    </source>
</evidence>
<dbReference type="InterPro" id="IPR036324">
    <property type="entry name" value="Mn/Fe_SOD_N_sf"/>
</dbReference>
<evidence type="ECO:0000259" key="8">
    <source>
        <dbReference type="Pfam" id="PF02777"/>
    </source>
</evidence>
<dbReference type="OrthoDB" id="9803125at2"/>
<feature type="domain" description="Manganese/iron superoxide dismutase N-terminal" evidence="7">
    <location>
        <begin position="4"/>
        <end position="81"/>
    </location>
</feature>